<evidence type="ECO:0000313" key="8">
    <source>
        <dbReference type="EMBL" id="CDH52002.1"/>
    </source>
</evidence>
<accession>A0A068RQU6</accession>
<dbReference type="SUPFAM" id="SSF56112">
    <property type="entry name" value="Protein kinase-like (PK-like)"/>
    <property type="match status" value="1"/>
</dbReference>
<dbReference type="FunFam" id="3.30.200.20:FF:000040">
    <property type="entry name" value="Dual specificity mitogen-activated protein kinase kinase"/>
    <property type="match status" value="1"/>
</dbReference>
<sequence length="352" mass="39221">MAQIGRRNPTKLRLDLGYTSHSSSSSSTSDSAVGGGGSNSNDTWRQDLARIVDGSPSEHRLDELKADDLQQLQRLGSGNAGVVWKVKHKPTGRIMAKKVINIEAAEPQQRRQILRELSVLKICESPHIVSFYGAFMDDINGDVVICMEYCEGGSFDDIYKRAHELHGVIGETVLARLAESICKGLVYLHSKSVIHRDIKPSNVLMRRKGEIKLCDLGVSGELKNSIAYSFLGAQYYMAPERIQGSKYSMKSDIWSLGLTIIEVAENRPALPPPGQTQLAPFELLDIIVNQPLPTLNSDRSETCREFVAQCLIKNPEERPGPMAMLEHPFIKDCKGGSEQELAMWLKEVWDWK</sequence>
<organism evidence="8 9">
    <name type="scientific">Lichtheimia corymbifera JMRC:FSU:9682</name>
    <dbReference type="NCBI Taxonomy" id="1263082"/>
    <lineage>
        <taxon>Eukaryota</taxon>
        <taxon>Fungi</taxon>
        <taxon>Fungi incertae sedis</taxon>
        <taxon>Mucoromycota</taxon>
        <taxon>Mucoromycotina</taxon>
        <taxon>Mucoromycetes</taxon>
        <taxon>Mucorales</taxon>
        <taxon>Lichtheimiaceae</taxon>
        <taxon>Lichtheimia</taxon>
    </lineage>
</organism>
<evidence type="ECO:0000256" key="2">
    <source>
        <dbReference type="ARBA" id="ARBA00022679"/>
    </source>
</evidence>
<name>A0A068RQU6_9FUNG</name>
<feature type="domain" description="Protein kinase" evidence="7">
    <location>
        <begin position="69"/>
        <end position="330"/>
    </location>
</feature>
<comment type="caution">
    <text evidence="8">The sequence shown here is derived from an EMBL/GenBank/DDBJ whole genome shotgun (WGS) entry which is preliminary data.</text>
</comment>
<keyword evidence="4" id="KW-0418">Kinase</keyword>
<gene>
    <name evidence="8" type="ORF">LCOR_03536.1</name>
</gene>
<keyword evidence="9" id="KW-1185">Reference proteome</keyword>
<dbReference type="EMBL" id="CBTN010000011">
    <property type="protein sequence ID" value="CDH52002.1"/>
    <property type="molecule type" value="Genomic_DNA"/>
</dbReference>
<dbReference type="GO" id="GO:0004674">
    <property type="term" value="F:protein serine/threonine kinase activity"/>
    <property type="evidence" value="ECO:0007669"/>
    <property type="project" value="UniProtKB-KW"/>
</dbReference>
<evidence type="ECO:0000256" key="4">
    <source>
        <dbReference type="ARBA" id="ARBA00022777"/>
    </source>
</evidence>
<dbReference type="SMART" id="SM00220">
    <property type="entry name" value="S_TKc"/>
    <property type="match status" value="1"/>
</dbReference>
<dbReference type="PROSITE" id="PS00108">
    <property type="entry name" value="PROTEIN_KINASE_ST"/>
    <property type="match status" value="1"/>
</dbReference>
<dbReference type="GO" id="GO:0004712">
    <property type="term" value="F:protein serine/threonine/tyrosine kinase activity"/>
    <property type="evidence" value="ECO:0007669"/>
    <property type="project" value="UniProtKB-ARBA"/>
</dbReference>
<dbReference type="GO" id="GO:0005524">
    <property type="term" value="F:ATP binding"/>
    <property type="evidence" value="ECO:0007669"/>
    <property type="project" value="UniProtKB-KW"/>
</dbReference>
<keyword evidence="1" id="KW-0723">Serine/threonine-protein kinase</keyword>
<keyword evidence="3" id="KW-0547">Nucleotide-binding</keyword>
<dbReference type="InterPro" id="IPR050915">
    <property type="entry name" value="MAP_kinase_kinase"/>
</dbReference>
<feature type="compositionally biased region" description="Low complexity" evidence="6">
    <location>
        <begin position="20"/>
        <end position="32"/>
    </location>
</feature>
<dbReference type="VEuPathDB" id="FungiDB:LCOR_03536.1"/>
<dbReference type="PANTHER" id="PTHR47448:SF5">
    <property type="entry name" value="MITOGEN-ACTIVATED PROTEIN KINASE KINAE MKK2"/>
    <property type="match status" value="1"/>
</dbReference>
<evidence type="ECO:0000256" key="1">
    <source>
        <dbReference type="ARBA" id="ARBA00022527"/>
    </source>
</evidence>
<dbReference type="Pfam" id="PF00069">
    <property type="entry name" value="Pkinase"/>
    <property type="match status" value="1"/>
</dbReference>
<dbReference type="Gene3D" id="1.10.510.10">
    <property type="entry name" value="Transferase(Phosphotransferase) domain 1"/>
    <property type="match status" value="1"/>
</dbReference>
<dbReference type="PROSITE" id="PS50011">
    <property type="entry name" value="PROTEIN_KINASE_DOM"/>
    <property type="match status" value="1"/>
</dbReference>
<evidence type="ECO:0000313" key="9">
    <source>
        <dbReference type="Proteomes" id="UP000027586"/>
    </source>
</evidence>
<evidence type="ECO:0000256" key="5">
    <source>
        <dbReference type="ARBA" id="ARBA00022840"/>
    </source>
</evidence>
<evidence type="ECO:0000256" key="6">
    <source>
        <dbReference type="SAM" id="MobiDB-lite"/>
    </source>
</evidence>
<proteinExistence type="predicted"/>
<dbReference type="InterPro" id="IPR000719">
    <property type="entry name" value="Prot_kinase_dom"/>
</dbReference>
<dbReference type="Proteomes" id="UP000027586">
    <property type="component" value="Unassembled WGS sequence"/>
</dbReference>
<dbReference type="AlphaFoldDB" id="A0A068RQU6"/>
<dbReference type="InterPro" id="IPR008271">
    <property type="entry name" value="Ser/Thr_kinase_AS"/>
</dbReference>
<dbReference type="InterPro" id="IPR011009">
    <property type="entry name" value="Kinase-like_dom_sf"/>
</dbReference>
<keyword evidence="5" id="KW-0067">ATP-binding</keyword>
<dbReference type="Gene3D" id="3.30.200.20">
    <property type="entry name" value="Phosphorylase Kinase, domain 1"/>
    <property type="match status" value="1"/>
</dbReference>
<dbReference type="STRING" id="1263082.A0A068RQU6"/>
<protein>
    <submittedName>
        <fullName evidence="8">A chain crystal structures of human mek1 withcarboxamide-based allosteric inhibitor xl518 (Gdc-0973) orrelated</fullName>
    </submittedName>
</protein>
<dbReference type="GO" id="GO:0000165">
    <property type="term" value="P:MAPK cascade"/>
    <property type="evidence" value="ECO:0007669"/>
    <property type="project" value="UniProtKB-ARBA"/>
</dbReference>
<reference evidence="8" key="1">
    <citation type="submission" date="2013-08" db="EMBL/GenBank/DDBJ databases">
        <title>Gene expansion shapes genome architecture in the human pathogen Lichtheimia corymbifera: an evolutionary genomics analysis in the ancient terrestrial Mucorales (Mucoromycotina).</title>
        <authorList>
            <person name="Schwartze V.U."/>
            <person name="Winter S."/>
            <person name="Shelest E."/>
            <person name="Marcet-Houben M."/>
            <person name="Horn F."/>
            <person name="Wehner S."/>
            <person name="Hoffmann K."/>
            <person name="Riege K."/>
            <person name="Sammeth M."/>
            <person name="Nowrousian M."/>
            <person name="Valiante V."/>
            <person name="Linde J."/>
            <person name="Jacobsen I.D."/>
            <person name="Marz M."/>
            <person name="Brakhage A.A."/>
            <person name="Gabaldon T."/>
            <person name="Bocker S."/>
            <person name="Voigt K."/>
        </authorList>
    </citation>
    <scope>NUCLEOTIDE SEQUENCE [LARGE SCALE GENOMIC DNA]</scope>
    <source>
        <strain evidence="8">FSU 9682</strain>
    </source>
</reference>
<evidence type="ECO:0000259" key="7">
    <source>
        <dbReference type="PROSITE" id="PS50011"/>
    </source>
</evidence>
<feature type="region of interest" description="Disordered" evidence="6">
    <location>
        <begin position="1"/>
        <end position="45"/>
    </location>
</feature>
<evidence type="ECO:0000256" key="3">
    <source>
        <dbReference type="ARBA" id="ARBA00022741"/>
    </source>
</evidence>
<dbReference type="PANTHER" id="PTHR47448">
    <property type="entry name" value="DUAL SPECIFICITY MITOGEN-ACTIVATED PROTEIN KINASE KINASE DSOR1-LIKE PROTEIN"/>
    <property type="match status" value="1"/>
</dbReference>
<dbReference type="OrthoDB" id="10252354at2759"/>
<keyword evidence="2" id="KW-0808">Transferase</keyword>